<gene>
    <name evidence="2" type="ORF">CLUP02_09893</name>
</gene>
<protein>
    <submittedName>
        <fullName evidence="2">Uncharacterized protein</fullName>
    </submittedName>
</protein>
<feature type="region of interest" description="Disordered" evidence="1">
    <location>
        <begin position="368"/>
        <end position="407"/>
    </location>
</feature>
<accession>A0A9Q8WID5</accession>
<organism evidence="2 3">
    <name type="scientific">Colletotrichum lupini</name>
    <dbReference type="NCBI Taxonomy" id="145971"/>
    <lineage>
        <taxon>Eukaryota</taxon>
        <taxon>Fungi</taxon>
        <taxon>Dikarya</taxon>
        <taxon>Ascomycota</taxon>
        <taxon>Pezizomycotina</taxon>
        <taxon>Sordariomycetes</taxon>
        <taxon>Hypocreomycetidae</taxon>
        <taxon>Glomerellales</taxon>
        <taxon>Glomerellaceae</taxon>
        <taxon>Colletotrichum</taxon>
        <taxon>Colletotrichum acutatum species complex</taxon>
    </lineage>
</organism>
<name>A0A9Q8WID5_9PEZI</name>
<evidence type="ECO:0000313" key="2">
    <source>
        <dbReference type="EMBL" id="UQC84396.1"/>
    </source>
</evidence>
<dbReference type="AlphaFoldDB" id="A0A9Q8WID5"/>
<evidence type="ECO:0000256" key="1">
    <source>
        <dbReference type="SAM" id="MobiDB-lite"/>
    </source>
</evidence>
<dbReference type="RefSeq" id="XP_049146014.1">
    <property type="nucleotide sequence ID" value="XM_049288870.1"/>
</dbReference>
<dbReference type="KEGG" id="clup:CLUP02_09893"/>
<feature type="region of interest" description="Disordered" evidence="1">
    <location>
        <begin position="578"/>
        <end position="598"/>
    </location>
</feature>
<evidence type="ECO:0000313" key="3">
    <source>
        <dbReference type="Proteomes" id="UP000830671"/>
    </source>
</evidence>
<dbReference type="GeneID" id="73343880"/>
<reference evidence="2" key="1">
    <citation type="journal article" date="2021" name="Mol. Plant Microbe Interact.">
        <title>Complete Genome Sequence of the Plant-Pathogenic Fungus Colletotrichum lupini.</title>
        <authorList>
            <person name="Baroncelli R."/>
            <person name="Pensec F."/>
            <person name="Da Lio D."/>
            <person name="Boufleur T."/>
            <person name="Vicente I."/>
            <person name="Sarrocco S."/>
            <person name="Picot A."/>
            <person name="Baraldi E."/>
            <person name="Sukno S."/>
            <person name="Thon M."/>
            <person name="Le Floch G."/>
        </authorList>
    </citation>
    <scope>NUCLEOTIDE SEQUENCE</scope>
    <source>
        <strain evidence="2">IMI 504893</strain>
    </source>
</reference>
<sequence length="598" mass="66632">MGGIHRWLGDFDQDAPFRNIERISIGLGTGGISKHETLRYFCQISNPSPSIQDQPFGENLRMNGHTYTHAQIHTTFPRRLMSLLRHTLHNPSCNRDAQSKPPLDQRLGLMTCPAWYRPGGLERGGRLLELRDPRVIASTMVGHSSSFRSSTNMPTRDPDMRNATWENSYIQGGRTRETMEQDADVPHQSPCREGRRSPLNVSDNFLPFTGSLFICIETLSTGLEESYRPVTDVLSFCYLINKKGFNLTITGAYAVRSERAGLNSPIHLIQAGLKQKDRKKKRHCPKEERREARYYDSDIAANALPISAQSNDNPQSRTPVCVCVCRSAAHAPPPLDGRRPVGTNISVRLSIRSVITVFLFDQANADAGPLRDSRPSVITTSSPNRHRPSRQSSNRHFDGPPTPSRIHPAEHRHALSLTHSLRSPFFLALLSLPISHSLSPSAWLGLGFTRPFSFLERPPHKLHKPGSVGQRSAVAPCTFPQASLHYYAEPAITIRSLVDPTHTLTHKYTHSHTPLLPGAFSHTHPPARLTDYTLLLFIIYHQAFPRPHLGTSLSLPTLALAIQLQLPTYNDLEYYTKGKPTSALPPTPPPTGITTTIP</sequence>
<dbReference type="Proteomes" id="UP000830671">
    <property type="component" value="Chromosome 5"/>
</dbReference>
<keyword evidence="3" id="KW-1185">Reference proteome</keyword>
<dbReference type="EMBL" id="CP019477">
    <property type="protein sequence ID" value="UQC84396.1"/>
    <property type="molecule type" value="Genomic_DNA"/>
</dbReference>
<proteinExistence type="predicted"/>